<name>A0A3M9JYA1_9ACTN</name>
<evidence type="ECO:0000313" key="4">
    <source>
        <dbReference type="EMBL" id="AXH91506.1"/>
    </source>
</evidence>
<reference evidence="4 5" key="1">
    <citation type="submission" date="2018-07" db="EMBL/GenBank/DDBJ databases">
        <authorList>
            <person name="Ye Y."/>
        </authorList>
    </citation>
    <scope>NUCLEOTIDE SEQUENCE [LARGE SCALE GENOMIC DNA]</scope>
    <source>
        <strain evidence="5">H14(2018)</strain>
    </source>
</reference>
<dbReference type="GO" id="GO:0005737">
    <property type="term" value="C:cytoplasm"/>
    <property type="evidence" value="ECO:0007669"/>
    <property type="project" value="TreeGrafter"/>
</dbReference>
<evidence type="ECO:0000256" key="2">
    <source>
        <dbReference type="ARBA" id="ARBA00022450"/>
    </source>
</evidence>
<dbReference type="Pfam" id="PF00550">
    <property type="entry name" value="PP-binding"/>
    <property type="match status" value="1"/>
</dbReference>
<dbReference type="InterPro" id="IPR020806">
    <property type="entry name" value="PKS_PP-bd"/>
</dbReference>
<dbReference type="Pfam" id="PF00668">
    <property type="entry name" value="Condensation"/>
    <property type="match status" value="1"/>
</dbReference>
<keyword evidence="2" id="KW-0596">Phosphopantetheine</keyword>
<dbReference type="Gene3D" id="1.10.1200.10">
    <property type="entry name" value="ACP-like"/>
    <property type="match status" value="1"/>
</dbReference>
<proteinExistence type="predicted"/>
<gene>
    <name evidence="4" type="ORF">DVH21_17120</name>
</gene>
<dbReference type="AlphaFoldDB" id="A0A3M9JYA1"/>
<dbReference type="SMART" id="SM00823">
    <property type="entry name" value="PKS_PP"/>
    <property type="match status" value="1"/>
</dbReference>
<dbReference type="PROSITE" id="PS00012">
    <property type="entry name" value="PHOSPHOPANTETHEINE"/>
    <property type="match status" value="1"/>
</dbReference>
<dbReference type="InterPro" id="IPR009081">
    <property type="entry name" value="PP-bd_ACP"/>
</dbReference>
<evidence type="ECO:0000256" key="1">
    <source>
        <dbReference type="ARBA" id="ARBA00001957"/>
    </source>
</evidence>
<reference evidence="4 5" key="2">
    <citation type="submission" date="2018-08" db="EMBL/GenBank/DDBJ databases">
        <title>Streptomyces kandeliansis sp. nov., an endophytic bacterium isolated from mangrove plant.</title>
        <authorList>
            <person name="Wang R."/>
        </authorList>
    </citation>
    <scope>NUCLEOTIDE SEQUENCE [LARGE SCALE GENOMIC DNA]</scope>
    <source>
        <strain evidence="5">H14(2018)</strain>
    </source>
</reference>
<accession>A0A3M9JYA1</accession>
<dbReference type="PANTHER" id="PTHR45527">
    <property type="entry name" value="NONRIBOSOMAL PEPTIDE SYNTHETASE"/>
    <property type="match status" value="1"/>
</dbReference>
<dbReference type="InterPro" id="IPR036736">
    <property type="entry name" value="ACP-like_sf"/>
</dbReference>
<dbReference type="SUPFAM" id="SSF52777">
    <property type="entry name" value="CoA-dependent acyltransferases"/>
    <property type="match status" value="2"/>
</dbReference>
<dbReference type="SUPFAM" id="SSF47336">
    <property type="entry name" value="ACP-like"/>
    <property type="match status" value="1"/>
</dbReference>
<evidence type="ECO:0000256" key="3">
    <source>
        <dbReference type="ARBA" id="ARBA00022553"/>
    </source>
</evidence>
<dbReference type="Proteomes" id="UP000253958">
    <property type="component" value="Chromosome"/>
</dbReference>
<protein>
    <submittedName>
        <fullName evidence="4">Uncharacterized protein</fullName>
    </submittedName>
</protein>
<dbReference type="InterPro" id="IPR001242">
    <property type="entry name" value="Condensation_dom"/>
</dbReference>
<dbReference type="InterPro" id="IPR006162">
    <property type="entry name" value="Ppantetheine_attach_site"/>
</dbReference>
<dbReference type="GO" id="GO:0043041">
    <property type="term" value="P:amino acid activation for nonribosomal peptide biosynthetic process"/>
    <property type="evidence" value="ECO:0007669"/>
    <property type="project" value="TreeGrafter"/>
</dbReference>
<keyword evidence="3" id="KW-0597">Phosphoprotein</keyword>
<dbReference type="PROSITE" id="PS50075">
    <property type="entry name" value="CARRIER"/>
    <property type="match status" value="1"/>
</dbReference>
<organism evidence="4 5">
    <name type="scientific">Micromonospora aurantiaca</name>
    <name type="common">nom. illeg.</name>
    <dbReference type="NCBI Taxonomy" id="47850"/>
    <lineage>
        <taxon>Bacteria</taxon>
        <taxon>Bacillati</taxon>
        <taxon>Actinomycetota</taxon>
        <taxon>Actinomycetes</taxon>
        <taxon>Micromonosporales</taxon>
        <taxon>Micromonosporaceae</taxon>
        <taxon>Micromonospora</taxon>
    </lineage>
</organism>
<evidence type="ECO:0000313" key="5">
    <source>
        <dbReference type="Proteomes" id="UP000253958"/>
    </source>
</evidence>
<dbReference type="GO" id="GO:0044550">
    <property type="term" value="P:secondary metabolite biosynthetic process"/>
    <property type="evidence" value="ECO:0007669"/>
    <property type="project" value="TreeGrafter"/>
</dbReference>
<dbReference type="RefSeq" id="WP_013285028.1">
    <property type="nucleotide sequence ID" value="NZ_RIBT01000061.1"/>
</dbReference>
<comment type="cofactor">
    <cofactor evidence="1">
        <name>pantetheine 4'-phosphate</name>
        <dbReference type="ChEBI" id="CHEBI:47942"/>
    </cofactor>
</comment>
<dbReference type="Gene3D" id="3.30.559.10">
    <property type="entry name" value="Chloramphenicol acetyltransferase-like domain"/>
    <property type="match status" value="1"/>
</dbReference>
<dbReference type="InterPro" id="IPR023213">
    <property type="entry name" value="CAT-like_dom_sf"/>
</dbReference>
<dbReference type="Gene3D" id="3.30.559.30">
    <property type="entry name" value="Nonribosomal peptide synthetase, condensation domain"/>
    <property type="match status" value="1"/>
</dbReference>
<dbReference type="GO" id="GO:0008610">
    <property type="term" value="P:lipid biosynthetic process"/>
    <property type="evidence" value="ECO:0007669"/>
    <property type="project" value="UniProtKB-ARBA"/>
</dbReference>
<dbReference type="GO" id="GO:0003824">
    <property type="term" value="F:catalytic activity"/>
    <property type="evidence" value="ECO:0007669"/>
    <property type="project" value="InterPro"/>
</dbReference>
<sequence length="538" mass="59128">MGMDSLEGQVSQLWCEVLDRPHVDPDDNFFDLGGDSLLAIRLARRAQQRGLSIGLPEIFECANLRQFVELATRNSDAGSDRDEVVPFALTPIQQLSLARTTRLNDLTVAQLLTIHEAVTEGQVLAALGAVVARHGSLRSRIDVTATPPRQQIVAVADHQLPVRVVEVPPDRHYAVRATADEARAEVDLATASVAVFRILAHGGRPWGLLAVLHHLMFDGLSWDVIHADLEEALQRARQGLAAQPRPATSMRAWVSFAINHTTSDEAARYLTYWRGRPWDRLPDALRSSDVHPRPLAEIATIRSTCAVADEARRRRLRQRGYETVITSAINMGLVTVLGATATLIDVVINGRDQIRSGPDLSRTVGWLAEYVSTFFDLGDAVSPPRVLSATARSLADIPGSRLIGRWARDHYPDPAVRSELRDMPEPAVSLNLRLVDDAGTCASVLRLADVDLGIGLSGGERQPYMLKVVCDLSGEVLSTQFRYHPGELATPVVQLLVEEYERMISFVLDQDPAEEHEPGQQSGCFPLIATEADTNDDF</sequence>
<dbReference type="EMBL" id="CP031263">
    <property type="protein sequence ID" value="AXH91506.1"/>
    <property type="molecule type" value="Genomic_DNA"/>
</dbReference>
<dbReference type="PANTHER" id="PTHR45527:SF1">
    <property type="entry name" value="FATTY ACID SYNTHASE"/>
    <property type="match status" value="1"/>
</dbReference>
<dbReference type="GO" id="GO:0031177">
    <property type="term" value="F:phosphopantetheine binding"/>
    <property type="evidence" value="ECO:0007669"/>
    <property type="project" value="InterPro"/>
</dbReference>